<dbReference type="RefSeq" id="YP_009637514.1">
    <property type="nucleotide sequence ID" value="NC_042326.1"/>
</dbReference>
<proteinExistence type="predicted"/>
<protein>
    <submittedName>
        <fullName evidence="1">Uncharacterized protein</fullName>
    </submittedName>
</protein>
<dbReference type="Proteomes" id="UP000008421">
    <property type="component" value="Segment"/>
</dbReference>
<evidence type="ECO:0000313" key="1">
    <source>
        <dbReference type="EMBL" id="AEK10568.1"/>
    </source>
</evidence>
<dbReference type="GeneID" id="40234265"/>
<dbReference type="EMBL" id="JF937110">
    <property type="protein sequence ID" value="AEK10568.1"/>
    <property type="molecule type" value="Genomic_DNA"/>
</dbReference>
<dbReference type="KEGG" id="vg:40234265"/>
<name>G1D720_9CAUD</name>
<accession>G1D720</accession>
<keyword evidence="2" id="KW-1185">Reference proteome</keyword>
<evidence type="ECO:0000313" key="2">
    <source>
        <dbReference type="Proteomes" id="UP000008421"/>
    </source>
</evidence>
<reference evidence="1 2" key="1">
    <citation type="journal article" date="2012" name="J. Virol.">
        <title>Complete Genome Sequences of 138 Mycobacteriophages.</title>
        <authorList>
            <consortium name="the Science Education Alliance Phage Hunters Advancing Genomics and Evolutionary Science Program"/>
            <consortium name="the KwaZulu-Natal Research Institute for Tuberculosis and HIV Mycobacterial Genetics Course Students"/>
            <consortium name="the Phage Hunters Integrating Research and Education Program"/>
            <person name="Hatfull G.F."/>
        </authorList>
    </citation>
    <scope>NUCLEOTIDE SEQUENCE [LARGE SCALE GENOMIC DNA]</scope>
    <source>
        <strain evidence="1">KSSJEB</strain>
    </source>
</reference>
<sequence length="30" mass="3437">MSNPYQEGSPEWLLYEIFGSIEEEAEGDES</sequence>
<organism evidence="1 2">
    <name type="scientific">Mycobacterium phage KSSJEB</name>
    <dbReference type="NCBI Taxonomy" id="2922216"/>
    <lineage>
        <taxon>Viruses</taxon>
        <taxon>Duplodnaviria</taxon>
        <taxon>Heunggongvirae</taxon>
        <taxon>Uroviricota</taxon>
        <taxon>Caudoviricetes</taxon>
        <taxon>Fromanvirus</taxon>
        <taxon>Fromanvirus kssjeb</taxon>
    </lineage>
</organism>
<gene>
    <name evidence="1" type="primary">76</name>
    <name evidence="1" type="ORF">PBI_KSSJEB_76</name>
</gene>